<reference evidence="2" key="1">
    <citation type="submission" date="2019-07" db="EMBL/GenBank/DDBJ databases">
        <title>Bacillus alkalisoli sp. nov. isolated from saline soil.</title>
        <authorList>
            <person name="Sun J.-Q."/>
            <person name="Xu L."/>
        </authorList>
    </citation>
    <scope>NUCLEOTIDE SEQUENCE [LARGE SCALE GENOMIC DNA]</scope>
    <source>
        <strain evidence="2">M4U3P1</strain>
    </source>
</reference>
<dbReference type="KEGG" id="psua:FLK61_29380"/>
<dbReference type="Proteomes" id="UP000318138">
    <property type="component" value="Chromosome"/>
</dbReference>
<keyword evidence="2" id="KW-1185">Reference proteome</keyword>
<name>A0A859FF34_9BACI</name>
<gene>
    <name evidence="1" type="ORF">FLK61_29380</name>
</gene>
<organism evidence="1 2">
    <name type="scientific">Paenalkalicoccus suaedae</name>
    <dbReference type="NCBI Taxonomy" id="2592382"/>
    <lineage>
        <taxon>Bacteria</taxon>
        <taxon>Bacillati</taxon>
        <taxon>Bacillota</taxon>
        <taxon>Bacilli</taxon>
        <taxon>Bacillales</taxon>
        <taxon>Bacillaceae</taxon>
        <taxon>Paenalkalicoccus</taxon>
    </lineage>
</organism>
<proteinExistence type="predicted"/>
<sequence>MGHLFMRFLLLGFIFMFGFIAGIVYSDFGTIEPQMIVNTVNETPPVEENVVYERSSAADPPPATFFSAAGEGVETTLKSLFRSILAVPEN</sequence>
<dbReference type="AlphaFoldDB" id="A0A859FF34"/>
<evidence type="ECO:0000313" key="1">
    <source>
        <dbReference type="EMBL" id="QKS70846.1"/>
    </source>
</evidence>
<protein>
    <submittedName>
        <fullName evidence="1">Uncharacterized protein</fullName>
    </submittedName>
</protein>
<dbReference type="EMBL" id="CP041372">
    <property type="protein sequence ID" value="QKS70846.1"/>
    <property type="molecule type" value="Genomic_DNA"/>
</dbReference>
<evidence type="ECO:0000313" key="2">
    <source>
        <dbReference type="Proteomes" id="UP000318138"/>
    </source>
</evidence>
<accession>A0A859FF34</accession>
<dbReference type="RefSeq" id="WP_176008880.1">
    <property type="nucleotide sequence ID" value="NZ_CP041372.2"/>
</dbReference>